<name>A0ABZ1C8I1_9BACT</name>
<evidence type="ECO:0000256" key="1">
    <source>
        <dbReference type="SAM" id="MobiDB-lite"/>
    </source>
</evidence>
<organism evidence="2 3">
    <name type="scientific">Actomonas aquatica</name>
    <dbReference type="NCBI Taxonomy" id="2866162"/>
    <lineage>
        <taxon>Bacteria</taxon>
        <taxon>Pseudomonadati</taxon>
        <taxon>Verrucomicrobiota</taxon>
        <taxon>Opitutia</taxon>
        <taxon>Opitutales</taxon>
        <taxon>Opitutaceae</taxon>
        <taxon>Actomonas</taxon>
    </lineage>
</organism>
<evidence type="ECO:0000313" key="2">
    <source>
        <dbReference type="EMBL" id="WRQ88002.1"/>
    </source>
</evidence>
<accession>A0ABZ1C8I1</accession>
<reference evidence="2 3" key="1">
    <citation type="submission" date="2021-08" db="EMBL/GenBank/DDBJ databases">
        <authorList>
            <person name="Zhang D."/>
            <person name="Zhang A."/>
            <person name="Wang L."/>
        </authorList>
    </citation>
    <scope>NUCLEOTIDE SEQUENCE [LARGE SCALE GENOMIC DNA]</scope>
    <source>
        <strain evidence="2 3">WL0086</strain>
    </source>
</reference>
<dbReference type="RefSeq" id="WP_221028963.1">
    <property type="nucleotide sequence ID" value="NZ_CP139781.1"/>
</dbReference>
<gene>
    <name evidence="2" type="ORF">K1X11_001185</name>
</gene>
<keyword evidence="3" id="KW-1185">Reference proteome</keyword>
<sequence length="327" mass="34411">MPSPRLAALAILGLATVTAAGFAWQQYQRAEALAAELAAAQNQAAEKLAATTPPPAPDSAPKPGHLDERSAPGSEDFAFDDSATDDAGGPPRRDRGNRRDPGVIMERLLQDPQFAEAMRTQQRAGLDNRYAALFAQLNLPPAQLTALKDLLAEKQNVPRDVFSAARAEGLGRENRGEIDDLIAATQAEIDADIRATIGEDAFATLNQYEQTTAQRNVVADLADRLSYAGTPLNTAQSEALVTIMAQAAGDTGDSGNSRFFGRGGGNSSTPITDDMIVRATGVLAPDQVNALRDLQAEQQAAATVRNAMRAEFRAQRGGGAPTPPPGG</sequence>
<dbReference type="EMBL" id="CP139781">
    <property type="protein sequence ID" value="WRQ88002.1"/>
    <property type="molecule type" value="Genomic_DNA"/>
</dbReference>
<feature type="compositionally biased region" description="Basic and acidic residues" evidence="1">
    <location>
        <begin position="91"/>
        <end position="101"/>
    </location>
</feature>
<protein>
    <submittedName>
        <fullName evidence="2">Uncharacterized protein</fullName>
    </submittedName>
</protein>
<reference evidence="2 3" key="2">
    <citation type="submission" date="2023-12" db="EMBL/GenBank/DDBJ databases">
        <title>Description of an unclassified Opitutus bacterium of Verrucomicrobiota.</title>
        <authorList>
            <person name="Zhang D.-F."/>
        </authorList>
    </citation>
    <scope>NUCLEOTIDE SEQUENCE [LARGE SCALE GENOMIC DNA]</scope>
    <source>
        <strain evidence="2 3">WL0086</strain>
    </source>
</reference>
<proteinExistence type="predicted"/>
<dbReference type="Proteomes" id="UP000738431">
    <property type="component" value="Chromosome"/>
</dbReference>
<evidence type="ECO:0000313" key="3">
    <source>
        <dbReference type="Proteomes" id="UP000738431"/>
    </source>
</evidence>
<feature type="region of interest" description="Disordered" evidence="1">
    <location>
        <begin position="42"/>
        <end position="102"/>
    </location>
</feature>
<feature type="compositionally biased region" description="Low complexity" evidence="1">
    <location>
        <begin position="42"/>
        <end position="51"/>
    </location>
</feature>